<feature type="compositionally biased region" description="Basic and acidic residues" evidence="1">
    <location>
        <begin position="241"/>
        <end position="257"/>
    </location>
</feature>
<organism evidence="2 3">
    <name type="scientific">Panicum hallii var. hallii</name>
    <dbReference type="NCBI Taxonomy" id="1504633"/>
    <lineage>
        <taxon>Eukaryota</taxon>
        <taxon>Viridiplantae</taxon>
        <taxon>Streptophyta</taxon>
        <taxon>Embryophyta</taxon>
        <taxon>Tracheophyta</taxon>
        <taxon>Spermatophyta</taxon>
        <taxon>Magnoliopsida</taxon>
        <taxon>Liliopsida</taxon>
        <taxon>Poales</taxon>
        <taxon>Poaceae</taxon>
        <taxon>PACMAD clade</taxon>
        <taxon>Panicoideae</taxon>
        <taxon>Panicodae</taxon>
        <taxon>Paniceae</taxon>
        <taxon>Panicinae</taxon>
        <taxon>Panicum</taxon>
        <taxon>Panicum sect. Panicum</taxon>
    </lineage>
</organism>
<dbReference type="EMBL" id="CM009751">
    <property type="protein sequence ID" value="PUZ63012.1"/>
    <property type="molecule type" value="Genomic_DNA"/>
</dbReference>
<name>A0A2T7E5A4_9POAL</name>
<dbReference type="Gramene" id="PUZ63012">
    <property type="protein sequence ID" value="PUZ63012"/>
    <property type="gene ID" value="GQ55_3G033600"/>
</dbReference>
<feature type="compositionally biased region" description="Basic and acidic residues" evidence="1">
    <location>
        <begin position="294"/>
        <end position="303"/>
    </location>
</feature>
<feature type="compositionally biased region" description="Basic and acidic residues" evidence="1">
    <location>
        <begin position="148"/>
        <end position="162"/>
    </location>
</feature>
<dbReference type="Proteomes" id="UP000244336">
    <property type="component" value="Chromosome 3"/>
</dbReference>
<accession>A0A2T7E5A4</accession>
<dbReference type="AlphaFoldDB" id="A0A2T7E5A4"/>
<feature type="region of interest" description="Disordered" evidence="1">
    <location>
        <begin position="294"/>
        <end position="322"/>
    </location>
</feature>
<protein>
    <submittedName>
        <fullName evidence="2">Uncharacterized protein</fullName>
    </submittedName>
</protein>
<feature type="compositionally biased region" description="Basic residues" evidence="1">
    <location>
        <begin position="168"/>
        <end position="178"/>
    </location>
</feature>
<gene>
    <name evidence="2" type="ORF">GQ55_3G033600</name>
</gene>
<feature type="compositionally biased region" description="Basic and acidic residues" evidence="1">
    <location>
        <begin position="199"/>
        <end position="234"/>
    </location>
</feature>
<reference evidence="2 3" key="1">
    <citation type="submission" date="2018-04" db="EMBL/GenBank/DDBJ databases">
        <title>WGS assembly of Panicum hallii var. hallii HAL2.</title>
        <authorList>
            <person name="Lovell J."/>
            <person name="Jenkins J."/>
            <person name="Lowry D."/>
            <person name="Mamidi S."/>
            <person name="Sreedasyam A."/>
            <person name="Weng X."/>
            <person name="Barry K."/>
            <person name="Bonette J."/>
            <person name="Campitelli B."/>
            <person name="Daum C."/>
            <person name="Gordon S."/>
            <person name="Gould B."/>
            <person name="Lipzen A."/>
            <person name="MacQueen A."/>
            <person name="Palacio-Mejia J."/>
            <person name="Plott C."/>
            <person name="Shakirov E."/>
            <person name="Shu S."/>
            <person name="Yoshinaga Y."/>
            <person name="Zane M."/>
            <person name="Rokhsar D."/>
            <person name="Grimwood J."/>
            <person name="Schmutz J."/>
            <person name="Juenger T."/>
        </authorList>
    </citation>
    <scope>NUCLEOTIDE SEQUENCE [LARGE SCALE GENOMIC DNA]</scope>
    <source>
        <strain evidence="3">cv. HAL2</strain>
    </source>
</reference>
<evidence type="ECO:0000313" key="3">
    <source>
        <dbReference type="Proteomes" id="UP000244336"/>
    </source>
</evidence>
<keyword evidence="3" id="KW-1185">Reference proteome</keyword>
<feature type="region of interest" description="Disordered" evidence="1">
    <location>
        <begin position="48"/>
        <end position="76"/>
    </location>
</feature>
<proteinExistence type="predicted"/>
<sequence length="429" mass="46854">MYVITAIVCSVRVKRQLYTALFPHYSHCSPAELYICVAVVEMSPECQHQQEPQERRRSDAGAAEVDDAFTPRLPLLPGRPPFDKLFIPQPGRRLGAVSLPGARHGRGHHGQPVPPAHAAALAVLDAEAHLRDMPEALVARDGGVQRDAPTEHHGEPHHRLPREPPPVHGHRAPARRVHGASGGRVDEDPAERQVGGSDGLRRREALLHERVDAERRAQEPPRRGVGLHDARHDAGAPVMEVDGRDEPRGEATRTRRDGGRRRRHGRGRERERERVGEELPVALVVNGGHVAERGPAREAERAPGVRVGGEAAEGGARAAERGQGRAVEAAEHEGQDVRGQVLDGGRALPVAAAVRRERSRAAPVVAGRHVTRRGGGERRVERIGSQGTGIPTTEQYGKRSLSERDGFLFVTFTACLLACRAEKPRRSRR</sequence>
<evidence type="ECO:0000256" key="1">
    <source>
        <dbReference type="SAM" id="MobiDB-lite"/>
    </source>
</evidence>
<feature type="compositionally biased region" description="Low complexity" evidence="1">
    <location>
        <begin position="304"/>
        <end position="317"/>
    </location>
</feature>
<evidence type="ECO:0000313" key="2">
    <source>
        <dbReference type="EMBL" id="PUZ63012.1"/>
    </source>
</evidence>
<feature type="compositionally biased region" description="Basic residues" evidence="1">
    <location>
        <begin position="258"/>
        <end position="267"/>
    </location>
</feature>
<feature type="region of interest" description="Disordered" evidence="1">
    <location>
        <begin position="145"/>
        <end position="274"/>
    </location>
</feature>